<keyword evidence="8" id="KW-0675">Receptor</keyword>
<keyword evidence="4 10" id="KW-0812">Transmembrane</keyword>
<evidence type="ECO:0000256" key="6">
    <source>
        <dbReference type="ARBA" id="ARBA00022989"/>
    </source>
</evidence>
<keyword evidence="2" id="KW-1003">Cell membrane</keyword>
<keyword evidence="5" id="KW-0552">Olfaction</keyword>
<proteinExistence type="predicted"/>
<keyword evidence="7 10" id="KW-0472">Membrane</keyword>
<dbReference type="InterPro" id="IPR004117">
    <property type="entry name" value="7tm6_olfct_rcpt"/>
</dbReference>
<keyword evidence="9" id="KW-0807">Transducer</keyword>
<accession>A0A182TM18</accession>
<feature type="transmembrane region" description="Helical" evidence="10">
    <location>
        <begin position="35"/>
        <end position="58"/>
    </location>
</feature>
<keyword evidence="13" id="KW-1185">Reference proteome</keyword>
<dbReference type="GO" id="GO:0007165">
    <property type="term" value="P:signal transduction"/>
    <property type="evidence" value="ECO:0007669"/>
    <property type="project" value="UniProtKB-KW"/>
</dbReference>
<name>A0A182TM18_9DIPT</name>
<evidence type="ECO:0000256" key="5">
    <source>
        <dbReference type="ARBA" id="ARBA00022725"/>
    </source>
</evidence>
<reference evidence="12" key="2">
    <citation type="submission" date="2020-05" db="UniProtKB">
        <authorList>
            <consortium name="EnsemblMetazoa"/>
        </authorList>
    </citation>
    <scope>IDENTIFICATION</scope>
    <source>
        <strain evidence="12">CM1001059</strain>
    </source>
</reference>
<evidence type="ECO:0000313" key="12">
    <source>
        <dbReference type="EnsemblMetazoa" id="AMEC004789-PA"/>
    </source>
</evidence>
<evidence type="ECO:0000256" key="3">
    <source>
        <dbReference type="ARBA" id="ARBA00022606"/>
    </source>
</evidence>
<organism evidence="12 13">
    <name type="scientific">Anopheles melas</name>
    <dbReference type="NCBI Taxonomy" id="34690"/>
    <lineage>
        <taxon>Eukaryota</taxon>
        <taxon>Metazoa</taxon>
        <taxon>Ecdysozoa</taxon>
        <taxon>Arthropoda</taxon>
        <taxon>Hexapoda</taxon>
        <taxon>Insecta</taxon>
        <taxon>Pterygota</taxon>
        <taxon>Neoptera</taxon>
        <taxon>Endopterygota</taxon>
        <taxon>Diptera</taxon>
        <taxon>Nematocera</taxon>
        <taxon>Culicoidea</taxon>
        <taxon>Culicidae</taxon>
        <taxon>Anophelinae</taxon>
        <taxon>Anopheles</taxon>
    </lineage>
</organism>
<dbReference type="AlphaFoldDB" id="A0A182TM18"/>
<evidence type="ECO:0000256" key="8">
    <source>
        <dbReference type="ARBA" id="ARBA00023170"/>
    </source>
</evidence>
<dbReference type="VEuPathDB" id="VectorBase:AMEC004789"/>
<feature type="transmembrane region" description="Helical" evidence="10">
    <location>
        <begin position="128"/>
        <end position="147"/>
    </location>
</feature>
<dbReference type="GO" id="GO:0004984">
    <property type="term" value="F:olfactory receptor activity"/>
    <property type="evidence" value="ECO:0007669"/>
    <property type="project" value="InterPro"/>
</dbReference>
<dbReference type="PANTHER" id="PTHR21137">
    <property type="entry name" value="ODORANT RECEPTOR"/>
    <property type="match status" value="1"/>
</dbReference>
<dbReference type="Pfam" id="PF02949">
    <property type="entry name" value="7tm_6"/>
    <property type="match status" value="1"/>
</dbReference>
<evidence type="ECO:0000313" key="13">
    <source>
        <dbReference type="Proteomes" id="UP000075902"/>
    </source>
</evidence>
<sequence>MAHLVLHEVRYVLMAMLYISRGMAKQIQNSTIDLYVYWFLTFIPITSLCVPQFTYLIVDTKSLIDFISVLVPITEILLTNGKMIICNVKRGKIINLINQVQVAWDECAKSEHLEIQTLITATAKKTKIFVIIYSTSFLLICVEYSLMPLFKLIYYSAVYGNQSNYTIALPYVSRFAYSTESTTSFAWTYFFVLIGVYMLALTLSGFDSLFATLVLHIKMMFKVLKFEIEQLGLDLNAGKSHVQLQAKLKQIILKHKTNLSLIEQLEDAFSFFLMAQFLTSSIVVCVVLYELTMVFGWNEETFKTVTYLPGAILQLFLFCWYAQQITEEARLVSDHIYNIPWYLGEPKLQKDILTFMVKAQKPIGVTASKFYLVTLQTFQRKAPAVFLGQKAPQQYNPNEPNRTPSRNTMAEGTYEYECMRAELLGLAHPSREEFEEKQKLRQETEVEEQLTEQLKDVDLQGESLQGTSGKMDELTNILTATQQKINKFKVACGSLTSLLKLRPSTPSSEPAAGAAEGKSINDALDTLDTMKDLNAASDATVAKAAAQDIGTKVTSQLDKLDSLLHKADNATYSMKHQTDQMKKISK</sequence>
<evidence type="ECO:0000256" key="2">
    <source>
        <dbReference type="ARBA" id="ARBA00022475"/>
    </source>
</evidence>
<keyword evidence="3" id="KW-0716">Sensory transduction</keyword>
<evidence type="ECO:0000256" key="10">
    <source>
        <dbReference type="SAM" id="Phobius"/>
    </source>
</evidence>
<comment type="subcellular location">
    <subcellularLocation>
        <location evidence="1">Cell membrane</location>
        <topology evidence="1">Multi-pass membrane protein</topology>
    </subcellularLocation>
</comment>
<dbReference type="PROSITE" id="PS50192">
    <property type="entry name" value="T_SNARE"/>
    <property type="match status" value="1"/>
</dbReference>
<feature type="transmembrane region" description="Helical" evidence="10">
    <location>
        <begin position="304"/>
        <end position="322"/>
    </location>
</feature>
<feature type="domain" description="T-SNARE coiled-coil homology" evidence="11">
    <location>
        <begin position="543"/>
        <end position="584"/>
    </location>
</feature>
<dbReference type="EnsemblMetazoa" id="AMEC004789-RA">
    <property type="protein sequence ID" value="AMEC004789-PA"/>
    <property type="gene ID" value="AMEC004789"/>
</dbReference>
<dbReference type="GO" id="GO:0005549">
    <property type="term" value="F:odorant binding"/>
    <property type="evidence" value="ECO:0007669"/>
    <property type="project" value="InterPro"/>
</dbReference>
<keyword evidence="6 10" id="KW-1133">Transmembrane helix</keyword>
<evidence type="ECO:0000256" key="1">
    <source>
        <dbReference type="ARBA" id="ARBA00004651"/>
    </source>
</evidence>
<evidence type="ECO:0000256" key="7">
    <source>
        <dbReference type="ARBA" id="ARBA00023136"/>
    </source>
</evidence>
<dbReference type="STRING" id="34690.A0A182TM18"/>
<dbReference type="PANTHER" id="PTHR21137:SF35">
    <property type="entry name" value="ODORANT RECEPTOR 19A-RELATED"/>
    <property type="match status" value="1"/>
</dbReference>
<reference evidence="13" key="1">
    <citation type="submission" date="2014-01" db="EMBL/GenBank/DDBJ databases">
        <title>The Genome Sequence of Anopheles melas CM1001059_A (V2).</title>
        <authorList>
            <consortium name="The Broad Institute Genomics Platform"/>
            <person name="Neafsey D.E."/>
            <person name="Besansky N."/>
            <person name="Howell P."/>
            <person name="Walton C."/>
            <person name="Young S.K."/>
            <person name="Zeng Q."/>
            <person name="Gargeya S."/>
            <person name="Fitzgerald M."/>
            <person name="Haas B."/>
            <person name="Abouelleil A."/>
            <person name="Allen A.W."/>
            <person name="Alvarado L."/>
            <person name="Arachchi H.M."/>
            <person name="Berlin A.M."/>
            <person name="Chapman S.B."/>
            <person name="Gainer-Dewar J."/>
            <person name="Goldberg J."/>
            <person name="Griggs A."/>
            <person name="Gujja S."/>
            <person name="Hansen M."/>
            <person name="Howarth C."/>
            <person name="Imamovic A."/>
            <person name="Ireland A."/>
            <person name="Larimer J."/>
            <person name="McCowan C."/>
            <person name="Murphy C."/>
            <person name="Pearson M."/>
            <person name="Poon T.W."/>
            <person name="Priest M."/>
            <person name="Roberts A."/>
            <person name="Saif S."/>
            <person name="Shea T."/>
            <person name="Sisk P."/>
            <person name="Sykes S."/>
            <person name="Wortman J."/>
            <person name="Nusbaum C."/>
            <person name="Birren B."/>
        </authorList>
    </citation>
    <scope>NUCLEOTIDE SEQUENCE [LARGE SCALE GENOMIC DNA]</scope>
    <source>
        <strain evidence="13">CM1001059</strain>
    </source>
</reference>
<protein>
    <recommendedName>
        <fullName evidence="11">t-SNARE coiled-coil homology domain-containing protein</fullName>
    </recommendedName>
</protein>
<feature type="transmembrane region" description="Helical" evidence="10">
    <location>
        <begin position="187"/>
        <end position="215"/>
    </location>
</feature>
<dbReference type="Proteomes" id="UP000075902">
    <property type="component" value="Unassembled WGS sequence"/>
</dbReference>
<feature type="transmembrane region" description="Helical" evidence="10">
    <location>
        <begin position="268"/>
        <end position="289"/>
    </location>
</feature>
<dbReference type="InterPro" id="IPR000727">
    <property type="entry name" value="T_SNARE_dom"/>
</dbReference>
<evidence type="ECO:0000256" key="9">
    <source>
        <dbReference type="ARBA" id="ARBA00023224"/>
    </source>
</evidence>
<evidence type="ECO:0000259" key="11">
    <source>
        <dbReference type="PROSITE" id="PS50192"/>
    </source>
</evidence>
<dbReference type="GO" id="GO:0005886">
    <property type="term" value="C:plasma membrane"/>
    <property type="evidence" value="ECO:0007669"/>
    <property type="project" value="UniProtKB-SubCell"/>
</dbReference>
<evidence type="ECO:0000256" key="4">
    <source>
        <dbReference type="ARBA" id="ARBA00022692"/>
    </source>
</evidence>